<organism evidence="4 5">
    <name type="scientific">Serendipita vermifera MAFF 305830</name>
    <dbReference type="NCBI Taxonomy" id="933852"/>
    <lineage>
        <taxon>Eukaryota</taxon>
        <taxon>Fungi</taxon>
        <taxon>Dikarya</taxon>
        <taxon>Basidiomycota</taxon>
        <taxon>Agaricomycotina</taxon>
        <taxon>Agaricomycetes</taxon>
        <taxon>Sebacinales</taxon>
        <taxon>Serendipitaceae</taxon>
        <taxon>Serendipita</taxon>
    </lineage>
</organism>
<evidence type="ECO:0000256" key="2">
    <source>
        <dbReference type="ARBA" id="ARBA00022741"/>
    </source>
</evidence>
<dbReference type="PROSITE" id="PS51421">
    <property type="entry name" value="RAS"/>
    <property type="match status" value="1"/>
</dbReference>
<keyword evidence="2" id="KW-0547">Nucleotide-binding</keyword>
<dbReference type="PANTHER" id="PTHR24072">
    <property type="entry name" value="RHO FAMILY GTPASE"/>
    <property type="match status" value="1"/>
</dbReference>
<dbReference type="Pfam" id="PF00071">
    <property type="entry name" value="Ras"/>
    <property type="match status" value="1"/>
</dbReference>
<name>A0A0C2XDZ6_SERVB</name>
<dbReference type="CDD" id="cd00157">
    <property type="entry name" value="Rho"/>
    <property type="match status" value="1"/>
</dbReference>
<protein>
    <submittedName>
        <fullName evidence="4">Uncharacterized protein</fullName>
    </submittedName>
</protein>
<dbReference type="InterPro" id="IPR001806">
    <property type="entry name" value="Small_GTPase"/>
</dbReference>
<dbReference type="PROSITE" id="PS51419">
    <property type="entry name" value="RAB"/>
    <property type="match status" value="1"/>
</dbReference>
<dbReference type="STRING" id="933852.A0A0C2XDZ6"/>
<dbReference type="GO" id="GO:0005525">
    <property type="term" value="F:GTP binding"/>
    <property type="evidence" value="ECO:0007669"/>
    <property type="project" value="UniProtKB-KW"/>
</dbReference>
<dbReference type="EMBL" id="KN824299">
    <property type="protein sequence ID" value="KIM27332.1"/>
    <property type="molecule type" value="Genomic_DNA"/>
</dbReference>
<dbReference type="NCBIfam" id="TIGR00231">
    <property type="entry name" value="small_GTP"/>
    <property type="match status" value="1"/>
</dbReference>
<accession>A0A0C2XDZ6</accession>
<dbReference type="InterPro" id="IPR005225">
    <property type="entry name" value="Small_GTP-bd"/>
</dbReference>
<dbReference type="SMART" id="SM00174">
    <property type="entry name" value="RHO"/>
    <property type="match status" value="1"/>
</dbReference>
<dbReference type="OrthoDB" id="8830751at2759"/>
<dbReference type="SMART" id="SM00173">
    <property type="entry name" value="RAS"/>
    <property type="match status" value="1"/>
</dbReference>
<evidence type="ECO:0000313" key="4">
    <source>
        <dbReference type="EMBL" id="KIM27332.1"/>
    </source>
</evidence>
<keyword evidence="5" id="KW-1185">Reference proteome</keyword>
<dbReference type="Proteomes" id="UP000054097">
    <property type="component" value="Unassembled WGS sequence"/>
</dbReference>
<reference evidence="5" key="2">
    <citation type="submission" date="2015-01" db="EMBL/GenBank/DDBJ databases">
        <title>Evolutionary Origins and Diversification of the Mycorrhizal Mutualists.</title>
        <authorList>
            <consortium name="DOE Joint Genome Institute"/>
            <consortium name="Mycorrhizal Genomics Consortium"/>
            <person name="Kohler A."/>
            <person name="Kuo A."/>
            <person name="Nagy L.G."/>
            <person name="Floudas D."/>
            <person name="Copeland A."/>
            <person name="Barry K.W."/>
            <person name="Cichocki N."/>
            <person name="Veneault-Fourrey C."/>
            <person name="LaButti K."/>
            <person name="Lindquist E.A."/>
            <person name="Lipzen A."/>
            <person name="Lundell T."/>
            <person name="Morin E."/>
            <person name="Murat C."/>
            <person name="Riley R."/>
            <person name="Ohm R."/>
            <person name="Sun H."/>
            <person name="Tunlid A."/>
            <person name="Henrissat B."/>
            <person name="Grigoriev I.V."/>
            <person name="Hibbett D.S."/>
            <person name="Martin F."/>
        </authorList>
    </citation>
    <scope>NUCLEOTIDE SEQUENCE [LARGE SCALE GENOMIC DNA]</scope>
    <source>
        <strain evidence="5">MAFF 305830</strain>
    </source>
</reference>
<dbReference type="SUPFAM" id="SSF52540">
    <property type="entry name" value="P-loop containing nucleoside triphosphate hydrolases"/>
    <property type="match status" value="1"/>
</dbReference>
<proteinExistence type="predicted"/>
<dbReference type="InterPro" id="IPR003578">
    <property type="entry name" value="Small_GTPase_Rho"/>
</dbReference>
<gene>
    <name evidence="4" type="ORF">M408DRAFT_330059</name>
</gene>
<reference evidence="4 5" key="1">
    <citation type="submission" date="2014-04" db="EMBL/GenBank/DDBJ databases">
        <authorList>
            <consortium name="DOE Joint Genome Institute"/>
            <person name="Kuo A."/>
            <person name="Zuccaro A."/>
            <person name="Kohler A."/>
            <person name="Nagy L.G."/>
            <person name="Floudas D."/>
            <person name="Copeland A."/>
            <person name="Barry K.W."/>
            <person name="Cichocki N."/>
            <person name="Veneault-Fourrey C."/>
            <person name="LaButti K."/>
            <person name="Lindquist E.A."/>
            <person name="Lipzen A."/>
            <person name="Lundell T."/>
            <person name="Morin E."/>
            <person name="Murat C."/>
            <person name="Sun H."/>
            <person name="Tunlid A."/>
            <person name="Henrissat B."/>
            <person name="Grigoriev I.V."/>
            <person name="Hibbett D.S."/>
            <person name="Martin F."/>
            <person name="Nordberg H.P."/>
            <person name="Cantor M.N."/>
            <person name="Hua S.X."/>
        </authorList>
    </citation>
    <scope>NUCLEOTIDE SEQUENCE [LARGE SCALE GENOMIC DNA]</scope>
    <source>
        <strain evidence="4 5">MAFF 305830</strain>
    </source>
</reference>
<dbReference type="SMART" id="SM00175">
    <property type="entry name" value="RAB"/>
    <property type="match status" value="1"/>
</dbReference>
<keyword evidence="1" id="KW-0488">Methylation</keyword>
<dbReference type="GO" id="GO:0003924">
    <property type="term" value="F:GTPase activity"/>
    <property type="evidence" value="ECO:0007669"/>
    <property type="project" value="InterPro"/>
</dbReference>
<dbReference type="InterPro" id="IPR027417">
    <property type="entry name" value="P-loop_NTPase"/>
</dbReference>
<evidence type="ECO:0000256" key="1">
    <source>
        <dbReference type="ARBA" id="ARBA00022481"/>
    </source>
</evidence>
<dbReference type="PROSITE" id="PS51420">
    <property type="entry name" value="RHO"/>
    <property type="match status" value="1"/>
</dbReference>
<dbReference type="GO" id="GO:0007264">
    <property type="term" value="P:small GTPase-mediated signal transduction"/>
    <property type="evidence" value="ECO:0007669"/>
    <property type="project" value="InterPro"/>
</dbReference>
<evidence type="ECO:0000313" key="5">
    <source>
        <dbReference type="Proteomes" id="UP000054097"/>
    </source>
</evidence>
<dbReference type="HOGENOM" id="CLU_041217_21_2_1"/>
<keyword evidence="3" id="KW-0342">GTP-binding</keyword>
<dbReference type="PRINTS" id="PR00449">
    <property type="entry name" value="RASTRNSFRMNG"/>
</dbReference>
<sequence>MVVVGDSCVGKTCLLEVIARGVFPTYIACNYGGHVEEVVIDGNMVHLGFWDTSGREEYDHLRPLSYPDSSIIILCFAIDNRESFLDVTRRWYPEIMAFCSAPRVPILLVGCKADLRDNDTGMGLSAKSVTSEEGHATAAAIGAVKYMECSALLGQGTREVILEAAKIAESWTPPPHGRYSRTCRPF</sequence>
<dbReference type="AlphaFoldDB" id="A0A0C2XDZ6"/>
<evidence type="ECO:0000256" key="3">
    <source>
        <dbReference type="ARBA" id="ARBA00023134"/>
    </source>
</evidence>
<dbReference type="Gene3D" id="3.40.50.300">
    <property type="entry name" value="P-loop containing nucleotide triphosphate hydrolases"/>
    <property type="match status" value="1"/>
</dbReference>